<proteinExistence type="inferred from homology"/>
<reference evidence="5" key="1">
    <citation type="submission" date="2015-07" db="EMBL/GenBank/DDBJ databases">
        <title>Transcriptome Assembly of Anthurium amnicola.</title>
        <authorList>
            <person name="Suzuki J."/>
        </authorList>
    </citation>
    <scope>NUCLEOTIDE SEQUENCE</scope>
</reference>
<protein>
    <recommendedName>
        <fullName evidence="4">Dirigent protein</fullName>
    </recommendedName>
</protein>
<evidence type="ECO:0000256" key="2">
    <source>
        <dbReference type="ARBA" id="ARBA00011738"/>
    </source>
</evidence>
<evidence type="ECO:0000256" key="1">
    <source>
        <dbReference type="ARBA" id="ARBA00010746"/>
    </source>
</evidence>
<keyword evidence="4" id="KW-0732">Signal</keyword>
<name>A0A1D1Y9E6_9ARAE</name>
<dbReference type="AlphaFoldDB" id="A0A1D1Y9E6"/>
<comment type="similarity">
    <text evidence="1 4">Belongs to the plant dirigent protein family.</text>
</comment>
<dbReference type="Pfam" id="PF03018">
    <property type="entry name" value="Dirigent"/>
    <property type="match status" value="1"/>
</dbReference>
<sequence>EREREMAALSRRSLSLATLFVFQLCATPLNCYVAEEASSRPLGQEKVTHLHFFFHDTVTGKNPSVVKVAEPNGTTSAFHFGAIFVIDDLLTAGPDPASEVVGNAQGIYAFTGKDNFSIFMAVDFGFTTGKFNGSSISVASRNPFTETNRELAVVGGSGQFRMARGFALLTTRKRDGPDAIVEYNVTVLHY</sequence>
<comment type="subunit">
    <text evidence="2 4">Homodimer.</text>
</comment>
<keyword evidence="4" id="KW-0052">Apoplast</keyword>
<accession>A0A1D1Y9E6</accession>
<dbReference type="PANTHER" id="PTHR21495">
    <property type="entry name" value="NUCLEOPORIN-RELATED"/>
    <property type="match status" value="1"/>
</dbReference>
<organism evidence="5">
    <name type="scientific">Anthurium amnicola</name>
    <dbReference type="NCBI Taxonomy" id="1678845"/>
    <lineage>
        <taxon>Eukaryota</taxon>
        <taxon>Viridiplantae</taxon>
        <taxon>Streptophyta</taxon>
        <taxon>Embryophyta</taxon>
        <taxon>Tracheophyta</taxon>
        <taxon>Spermatophyta</taxon>
        <taxon>Magnoliopsida</taxon>
        <taxon>Liliopsida</taxon>
        <taxon>Araceae</taxon>
        <taxon>Pothoideae</taxon>
        <taxon>Potheae</taxon>
        <taxon>Anthurium</taxon>
    </lineage>
</organism>
<evidence type="ECO:0000256" key="3">
    <source>
        <dbReference type="ARBA" id="ARBA00022525"/>
    </source>
</evidence>
<evidence type="ECO:0000256" key="4">
    <source>
        <dbReference type="RuleBase" id="RU363099"/>
    </source>
</evidence>
<feature type="signal peptide" evidence="4">
    <location>
        <begin position="1"/>
        <end position="31"/>
    </location>
</feature>
<evidence type="ECO:0000313" key="5">
    <source>
        <dbReference type="EMBL" id="JAT51204.1"/>
    </source>
</evidence>
<comment type="subcellular location">
    <subcellularLocation>
        <location evidence="4">Secreted</location>
        <location evidence="4">Extracellular space</location>
        <location evidence="4">Apoplast</location>
    </subcellularLocation>
</comment>
<feature type="chain" id="PRO_5008811190" description="Dirigent protein" evidence="4">
    <location>
        <begin position="32"/>
        <end position="190"/>
    </location>
</feature>
<dbReference type="GO" id="GO:0048046">
    <property type="term" value="C:apoplast"/>
    <property type="evidence" value="ECO:0007669"/>
    <property type="project" value="UniProtKB-SubCell"/>
</dbReference>
<feature type="non-terminal residue" evidence="5">
    <location>
        <position position="1"/>
    </location>
</feature>
<dbReference type="Gene3D" id="2.40.480.10">
    <property type="entry name" value="Allene oxide cyclase-like"/>
    <property type="match status" value="1"/>
</dbReference>
<comment type="function">
    <text evidence="4">Dirigent proteins impart stereoselectivity on the phenoxy radical-coupling reaction, yielding optically active lignans from two molecules of coniferyl alcohol in the biosynthesis of lignans, flavonolignans, and alkaloids and thus plays a central role in plant secondary metabolism.</text>
</comment>
<dbReference type="InterPro" id="IPR004265">
    <property type="entry name" value="Dirigent"/>
</dbReference>
<dbReference type="InterPro" id="IPR044859">
    <property type="entry name" value="Allene_oxi_cyc_Dirigent"/>
</dbReference>
<dbReference type="EMBL" id="GDJX01016732">
    <property type="protein sequence ID" value="JAT51204.1"/>
    <property type="molecule type" value="Transcribed_RNA"/>
</dbReference>
<gene>
    <name evidence="5" type="primary">PI206_3</name>
    <name evidence="5" type="ORF">g.81065</name>
</gene>
<keyword evidence="3 4" id="KW-0964">Secreted</keyword>
<dbReference type="GO" id="GO:0009699">
    <property type="term" value="P:phenylpropanoid biosynthetic process"/>
    <property type="evidence" value="ECO:0007669"/>
    <property type="project" value="UniProtKB-ARBA"/>
</dbReference>